<evidence type="ECO:0000313" key="5">
    <source>
        <dbReference type="Proteomes" id="UP000295714"/>
    </source>
</evidence>
<dbReference type="SUPFAM" id="SSF56601">
    <property type="entry name" value="beta-lactamase/transpeptidase-like"/>
    <property type="match status" value="1"/>
</dbReference>
<dbReference type="InterPro" id="IPR001466">
    <property type="entry name" value="Beta-lactam-related"/>
</dbReference>
<feature type="domain" description="Peptidase S12 Pab87-related C-terminal" evidence="3">
    <location>
        <begin position="422"/>
        <end position="514"/>
    </location>
</feature>
<dbReference type="InterPro" id="IPR012338">
    <property type="entry name" value="Beta-lactam/transpept-like"/>
</dbReference>
<dbReference type="RefSeq" id="WP_132704988.1">
    <property type="nucleotide sequence ID" value="NZ_SMGI01000002.1"/>
</dbReference>
<dbReference type="Pfam" id="PF11954">
    <property type="entry name" value="DUF3471"/>
    <property type="match status" value="1"/>
</dbReference>
<dbReference type="OrthoDB" id="1522765at2"/>
<keyword evidence="5" id="KW-1185">Reference proteome</keyword>
<evidence type="ECO:0000259" key="3">
    <source>
        <dbReference type="Pfam" id="PF11954"/>
    </source>
</evidence>
<dbReference type="Pfam" id="PF00144">
    <property type="entry name" value="Beta-lactamase"/>
    <property type="match status" value="1"/>
</dbReference>
<evidence type="ECO:0000256" key="1">
    <source>
        <dbReference type="SAM" id="SignalP"/>
    </source>
</evidence>
<dbReference type="EMBL" id="SMGI01000002">
    <property type="protein sequence ID" value="TCK67975.1"/>
    <property type="molecule type" value="Genomic_DNA"/>
</dbReference>
<accession>A0A4R1KSE4</accession>
<reference evidence="4 5" key="1">
    <citation type="journal article" date="2015" name="Stand. Genomic Sci.">
        <title>Genomic Encyclopedia of Bacterial and Archaeal Type Strains, Phase III: the genomes of soil and plant-associated and newly described type strains.</title>
        <authorList>
            <person name="Whitman W.B."/>
            <person name="Woyke T."/>
            <person name="Klenk H.P."/>
            <person name="Zhou Y."/>
            <person name="Lilburn T.G."/>
            <person name="Beck B.J."/>
            <person name="De Vos P."/>
            <person name="Vandamme P."/>
            <person name="Eisen J.A."/>
            <person name="Garrity G."/>
            <person name="Hugenholtz P."/>
            <person name="Kyrpides N.C."/>
        </authorList>
    </citation>
    <scope>NUCLEOTIDE SEQUENCE [LARGE SCALE GENOMIC DNA]</scope>
    <source>
        <strain evidence="4 5">CECT 8445</strain>
    </source>
</reference>
<protein>
    <submittedName>
        <fullName evidence="4">CubicO group peptidase (Beta-lactamase class C family)</fullName>
    </submittedName>
</protein>
<dbReference type="Proteomes" id="UP000295714">
    <property type="component" value="Unassembled WGS sequence"/>
</dbReference>
<dbReference type="PANTHER" id="PTHR46825:SF15">
    <property type="entry name" value="BETA-LACTAMASE-RELATED DOMAIN-CONTAINING PROTEIN"/>
    <property type="match status" value="1"/>
</dbReference>
<name>A0A4R1KSE4_9FLAO</name>
<dbReference type="Gene3D" id="2.40.128.600">
    <property type="match status" value="1"/>
</dbReference>
<sequence length="516" mass="58578">MILNRFLALLLCIVSLSLSAQIEAEKLDKLIQETLTTFDVPGISVGILKDNQIIYSRGFGVRSLETKRKMNAETKVGVASNSKGFTCFALAMLIDEGKLNWDDKVRKYIPEFQLYDPYITEAFTIRDLVTHRSGLGLGSGDLMFFPEGSDFTIQDIIDNQKYIKPQSQFRTDFRYNNNMYIVAGEVLKRVSGMSWEDFIETRIMRPVGMVNSKASYNRVTDKSNIIEAHTRTEGKVIQIPHDWSPTANAAGGIVSNVRDMLTWAQFLMNDAVTVDGTRLLSSEQFHELWQLQTPLKVRKGDWYDSNFRGYGLGWFVTDVKGGHKQVYHTGGLLGTVTQFTMIPDLNLAIVVLTNQMNGRAFNTITNTIKDAYLGYENRDWLKNYGSSHVRNLKYNDSIKASVFAQVDRMNDSKLLPQPKQIVGTYKDAWFGNISISHDGKNYTIKSERSSQLVGELLPYSPTTYVAKWNNRSFDADVFVNFTFDKDGKAQSATMKFVAPITDFSFDFEDLELKRID</sequence>
<dbReference type="Gene3D" id="3.40.710.10">
    <property type="entry name" value="DD-peptidase/beta-lactamase superfamily"/>
    <property type="match status" value="1"/>
</dbReference>
<organism evidence="4 5">
    <name type="scientific">Winogradskyella wandonensis</name>
    <dbReference type="NCBI Taxonomy" id="1442586"/>
    <lineage>
        <taxon>Bacteria</taxon>
        <taxon>Pseudomonadati</taxon>
        <taxon>Bacteroidota</taxon>
        <taxon>Flavobacteriia</taxon>
        <taxon>Flavobacteriales</taxon>
        <taxon>Flavobacteriaceae</taxon>
        <taxon>Winogradskyella</taxon>
    </lineage>
</organism>
<proteinExistence type="predicted"/>
<dbReference type="InterPro" id="IPR050491">
    <property type="entry name" value="AmpC-like"/>
</dbReference>
<comment type="caution">
    <text evidence="4">The sequence shown here is derived from an EMBL/GenBank/DDBJ whole genome shotgun (WGS) entry which is preliminary data.</text>
</comment>
<dbReference type="PANTHER" id="PTHR46825">
    <property type="entry name" value="D-ALANYL-D-ALANINE-CARBOXYPEPTIDASE/ENDOPEPTIDASE AMPH"/>
    <property type="match status" value="1"/>
</dbReference>
<dbReference type="InterPro" id="IPR021860">
    <property type="entry name" value="Peptidase_S12_Pab87-rel_C"/>
</dbReference>
<dbReference type="AlphaFoldDB" id="A0A4R1KSE4"/>
<evidence type="ECO:0000313" key="4">
    <source>
        <dbReference type="EMBL" id="TCK67975.1"/>
    </source>
</evidence>
<keyword evidence="1" id="KW-0732">Signal</keyword>
<evidence type="ECO:0000259" key="2">
    <source>
        <dbReference type="Pfam" id="PF00144"/>
    </source>
</evidence>
<feature type="domain" description="Beta-lactamase-related" evidence="2">
    <location>
        <begin position="27"/>
        <end position="360"/>
    </location>
</feature>
<gene>
    <name evidence="4" type="ORF">DFQ05_1759</name>
</gene>
<feature type="chain" id="PRO_5020701526" evidence="1">
    <location>
        <begin position="21"/>
        <end position="516"/>
    </location>
</feature>
<feature type="signal peptide" evidence="1">
    <location>
        <begin position="1"/>
        <end position="20"/>
    </location>
</feature>